<dbReference type="PANTHER" id="PTHR23349">
    <property type="entry name" value="BASIC HELIX-LOOP-HELIX TRANSCRIPTION FACTOR, TWIST"/>
    <property type="match status" value="1"/>
</dbReference>
<dbReference type="PANTHER" id="PTHR23349:SF108">
    <property type="entry name" value="BHLH DOMAIN-CONTAINING PROTEIN"/>
    <property type="match status" value="1"/>
</dbReference>
<organism evidence="7 8">
    <name type="scientific">Argiope bruennichi</name>
    <name type="common">Wasp spider</name>
    <name type="synonym">Aranea bruennichi</name>
    <dbReference type="NCBI Taxonomy" id="94029"/>
    <lineage>
        <taxon>Eukaryota</taxon>
        <taxon>Metazoa</taxon>
        <taxon>Ecdysozoa</taxon>
        <taxon>Arthropoda</taxon>
        <taxon>Chelicerata</taxon>
        <taxon>Arachnida</taxon>
        <taxon>Araneae</taxon>
        <taxon>Araneomorphae</taxon>
        <taxon>Entelegynae</taxon>
        <taxon>Araneoidea</taxon>
        <taxon>Araneidae</taxon>
        <taxon>Argiope</taxon>
    </lineage>
</organism>
<evidence type="ECO:0000256" key="1">
    <source>
        <dbReference type="ARBA" id="ARBA00004123"/>
    </source>
</evidence>
<sequence length="195" mass="22007">MEFEGDPLRNRLHGEARDQPQHPYGVARFVDASAWMNTNVSRISRDTIPKYRSPPSAKLYSRPEDVQRMVPAAVPNAMARRNERERKRVRLVNHGFATLRQYLPQGNSRKKLSKMETLRSAIEYIKQLQYLLDPTPDYSSQQSSSQSSHPPDNARWAPVGSWEEAMGSWSPGSAGSSPQTSLSPDADLLDFSSFS</sequence>
<evidence type="ECO:0000313" key="7">
    <source>
        <dbReference type="EMBL" id="KAF8770875.1"/>
    </source>
</evidence>
<keyword evidence="8" id="KW-1185">Reference proteome</keyword>
<reference evidence="7" key="2">
    <citation type="submission" date="2020-06" db="EMBL/GenBank/DDBJ databases">
        <authorList>
            <person name="Sheffer M."/>
        </authorList>
    </citation>
    <scope>NUCLEOTIDE SEQUENCE</scope>
</reference>
<dbReference type="Gene3D" id="4.10.280.10">
    <property type="entry name" value="Helix-loop-helix DNA-binding domain"/>
    <property type="match status" value="1"/>
</dbReference>
<dbReference type="CDD" id="cd19723">
    <property type="entry name" value="bHLH_TS_ASCL1_like"/>
    <property type="match status" value="1"/>
</dbReference>
<dbReference type="PROSITE" id="PS50888">
    <property type="entry name" value="BHLH"/>
    <property type="match status" value="1"/>
</dbReference>
<dbReference type="InterPro" id="IPR011598">
    <property type="entry name" value="bHLH_dom"/>
</dbReference>
<comment type="caution">
    <text evidence="7">The sequence shown here is derived from an EMBL/GenBank/DDBJ whole genome shotgun (WGS) entry which is preliminary data.</text>
</comment>
<dbReference type="EMBL" id="JABXBU010002228">
    <property type="protein sequence ID" value="KAF8770875.1"/>
    <property type="molecule type" value="Genomic_DNA"/>
</dbReference>
<dbReference type="Pfam" id="PF00010">
    <property type="entry name" value="HLH"/>
    <property type="match status" value="1"/>
</dbReference>
<dbReference type="GO" id="GO:0046983">
    <property type="term" value="F:protein dimerization activity"/>
    <property type="evidence" value="ECO:0007669"/>
    <property type="project" value="InterPro"/>
</dbReference>
<dbReference type="SUPFAM" id="SSF47459">
    <property type="entry name" value="HLH, helix-loop-helix DNA-binding domain"/>
    <property type="match status" value="1"/>
</dbReference>
<dbReference type="GO" id="GO:0000981">
    <property type="term" value="F:DNA-binding transcription factor activity, RNA polymerase II-specific"/>
    <property type="evidence" value="ECO:0007669"/>
    <property type="project" value="TreeGrafter"/>
</dbReference>
<keyword evidence="4" id="KW-0539">Nucleus</keyword>
<feature type="region of interest" description="Disordered" evidence="5">
    <location>
        <begin position="135"/>
        <end position="195"/>
    </location>
</feature>
<dbReference type="SMART" id="SM00353">
    <property type="entry name" value="HLH"/>
    <property type="match status" value="1"/>
</dbReference>
<name>A0A8T0EFZ3_ARGBR</name>
<evidence type="ECO:0000259" key="6">
    <source>
        <dbReference type="PROSITE" id="PS50888"/>
    </source>
</evidence>
<reference evidence="7" key="1">
    <citation type="journal article" date="2020" name="bioRxiv">
        <title>Chromosome-level reference genome of the European wasp spider Argiope bruennichi: a resource for studies on range expansion and evolutionary adaptation.</title>
        <authorList>
            <person name="Sheffer M.M."/>
            <person name="Hoppe A."/>
            <person name="Krehenwinkel H."/>
            <person name="Uhl G."/>
            <person name="Kuss A.W."/>
            <person name="Jensen L."/>
            <person name="Jensen C."/>
            <person name="Gillespie R.G."/>
            <person name="Hoff K.J."/>
            <person name="Prost S."/>
        </authorList>
    </citation>
    <scope>NUCLEOTIDE SEQUENCE</scope>
</reference>
<evidence type="ECO:0000256" key="5">
    <source>
        <dbReference type="SAM" id="MobiDB-lite"/>
    </source>
</evidence>
<dbReference type="FunFam" id="4.10.280.10:FF:000029">
    <property type="entry name" value="Achaete-scute family bHLH transcription factor 1"/>
    <property type="match status" value="1"/>
</dbReference>
<dbReference type="GO" id="GO:0005634">
    <property type="term" value="C:nucleus"/>
    <property type="evidence" value="ECO:0007669"/>
    <property type="project" value="UniProtKB-SubCell"/>
</dbReference>
<evidence type="ECO:0000256" key="2">
    <source>
        <dbReference type="ARBA" id="ARBA00022902"/>
    </source>
</evidence>
<dbReference type="InterPro" id="IPR050283">
    <property type="entry name" value="E-box_TF_Regulators"/>
</dbReference>
<evidence type="ECO:0000313" key="8">
    <source>
        <dbReference type="Proteomes" id="UP000807504"/>
    </source>
</evidence>
<dbReference type="AlphaFoldDB" id="A0A8T0EFZ3"/>
<protein>
    <submittedName>
        <fullName evidence="7">Achaete-scute 1a like protein</fullName>
    </submittedName>
</protein>
<dbReference type="Proteomes" id="UP000807504">
    <property type="component" value="Unassembled WGS sequence"/>
</dbReference>
<feature type="region of interest" description="Disordered" evidence="5">
    <location>
        <begin position="1"/>
        <end position="20"/>
    </location>
</feature>
<evidence type="ECO:0000256" key="4">
    <source>
        <dbReference type="ARBA" id="ARBA00023242"/>
    </source>
</evidence>
<keyword evidence="3" id="KW-0238">DNA-binding</keyword>
<feature type="domain" description="BHLH" evidence="6">
    <location>
        <begin position="76"/>
        <end position="128"/>
    </location>
</feature>
<feature type="compositionally biased region" description="Low complexity" evidence="5">
    <location>
        <begin position="167"/>
        <end position="178"/>
    </location>
</feature>
<gene>
    <name evidence="7" type="ORF">HNY73_018353</name>
</gene>
<dbReference type="GO" id="GO:0007399">
    <property type="term" value="P:nervous system development"/>
    <property type="evidence" value="ECO:0007669"/>
    <property type="project" value="UniProtKB-KW"/>
</dbReference>
<keyword evidence="2" id="KW-0524">Neurogenesis</keyword>
<comment type="subcellular location">
    <subcellularLocation>
        <location evidence="1">Nucleus</location>
    </subcellularLocation>
</comment>
<evidence type="ECO:0000256" key="3">
    <source>
        <dbReference type="ARBA" id="ARBA00023125"/>
    </source>
</evidence>
<proteinExistence type="predicted"/>
<feature type="compositionally biased region" description="Low complexity" evidence="5">
    <location>
        <begin position="139"/>
        <end position="148"/>
    </location>
</feature>
<dbReference type="InterPro" id="IPR036638">
    <property type="entry name" value="HLH_DNA-bd_sf"/>
</dbReference>
<accession>A0A8T0EFZ3</accession>
<dbReference type="GO" id="GO:0000977">
    <property type="term" value="F:RNA polymerase II transcription regulatory region sequence-specific DNA binding"/>
    <property type="evidence" value="ECO:0007669"/>
    <property type="project" value="TreeGrafter"/>
</dbReference>